<dbReference type="SUPFAM" id="SSF81321">
    <property type="entry name" value="Family A G protein-coupled receptor-like"/>
    <property type="match status" value="1"/>
</dbReference>
<feature type="transmembrane region" description="Helical" evidence="10">
    <location>
        <begin position="62"/>
        <end position="89"/>
    </location>
</feature>
<keyword evidence="6 10" id="KW-0472">Membrane</keyword>
<evidence type="ECO:0000256" key="6">
    <source>
        <dbReference type="ARBA" id="ARBA00023136"/>
    </source>
</evidence>
<evidence type="ECO:0000256" key="7">
    <source>
        <dbReference type="ARBA" id="ARBA00023170"/>
    </source>
</evidence>
<dbReference type="InterPro" id="IPR000276">
    <property type="entry name" value="GPCR_Rhodpsn"/>
</dbReference>
<comment type="subcellular location">
    <subcellularLocation>
        <location evidence="1">Membrane</location>
        <topology evidence="1">Multi-pass membrane protein</topology>
    </subcellularLocation>
</comment>
<accession>A0A1Y3AZE1</accession>
<evidence type="ECO:0000313" key="12">
    <source>
        <dbReference type="EMBL" id="OTF73909.1"/>
    </source>
</evidence>
<keyword evidence="8" id="KW-0807">Transducer</keyword>
<gene>
    <name evidence="12" type="ORF">BLA29_002224</name>
</gene>
<feature type="transmembrane region" description="Helical" evidence="10">
    <location>
        <begin position="19"/>
        <end position="39"/>
    </location>
</feature>
<keyword evidence="5" id="KW-0297">G-protein coupled receptor</keyword>
<evidence type="ECO:0000256" key="2">
    <source>
        <dbReference type="ARBA" id="ARBA00010663"/>
    </source>
</evidence>
<evidence type="ECO:0000313" key="13">
    <source>
        <dbReference type="Proteomes" id="UP000194236"/>
    </source>
</evidence>
<dbReference type="PANTHER" id="PTHR45695">
    <property type="entry name" value="LEUCOKININ RECEPTOR-RELATED"/>
    <property type="match status" value="1"/>
</dbReference>
<evidence type="ECO:0000256" key="4">
    <source>
        <dbReference type="ARBA" id="ARBA00022989"/>
    </source>
</evidence>
<evidence type="ECO:0000256" key="8">
    <source>
        <dbReference type="ARBA" id="ARBA00023224"/>
    </source>
</evidence>
<evidence type="ECO:0000256" key="5">
    <source>
        <dbReference type="ARBA" id="ARBA00023040"/>
    </source>
</evidence>
<feature type="region of interest" description="Disordered" evidence="9">
    <location>
        <begin position="256"/>
        <end position="287"/>
    </location>
</feature>
<feature type="domain" description="G-protein coupled receptors family 1 profile" evidence="11">
    <location>
        <begin position="1"/>
        <end position="195"/>
    </location>
</feature>
<dbReference type="GO" id="GO:0004930">
    <property type="term" value="F:G protein-coupled receptor activity"/>
    <property type="evidence" value="ECO:0007669"/>
    <property type="project" value="UniProtKB-KW"/>
</dbReference>
<evidence type="ECO:0000256" key="10">
    <source>
        <dbReference type="SAM" id="Phobius"/>
    </source>
</evidence>
<feature type="transmembrane region" description="Helical" evidence="10">
    <location>
        <begin position="137"/>
        <end position="160"/>
    </location>
</feature>
<dbReference type="PRINTS" id="PR00237">
    <property type="entry name" value="GPCRRHODOPSN"/>
</dbReference>
<proteinExistence type="inferred from homology"/>
<comment type="caution">
    <text evidence="12">The sequence shown here is derived from an EMBL/GenBank/DDBJ whole genome shotgun (WGS) entry which is preliminary data.</text>
</comment>
<keyword evidence="13" id="KW-1185">Reference proteome</keyword>
<evidence type="ECO:0000256" key="9">
    <source>
        <dbReference type="SAM" id="MobiDB-lite"/>
    </source>
</evidence>
<protein>
    <recommendedName>
        <fullName evidence="11">G-protein coupled receptors family 1 profile domain-containing protein</fullName>
    </recommendedName>
</protein>
<evidence type="ECO:0000256" key="3">
    <source>
        <dbReference type="ARBA" id="ARBA00022692"/>
    </source>
</evidence>
<dbReference type="Pfam" id="PF00001">
    <property type="entry name" value="7tm_1"/>
    <property type="match status" value="1"/>
</dbReference>
<name>A0A1Y3AZE1_EURMA</name>
<keyword evidence="3 10" id="KW-0812">Transmembrane</keyword>
<reference evidence="12 13" key="1">
    <citation type="submission" date="2017-03" db="EMBL/GenBank/DDBJ databases">
        <title>Genome Survey of Euroglyphus maynei.</title>
        <authorList>
            <person name="Arlian L.G."/>
            <person name="Morgan M.S."/>
            <person name="Rider S.D."/>
        </authorList>
    </citation>
    <scope>NUCLEOTIDE SEQUENCE [LARGE SCALE GENOMIC DNA]</scope>
    <source>
        <strain evidence="12">Arlian Lab</strain>
        <tissue evidence="12">Whole body</tissue>
    </source>
</reference>
<dbReference type="EMBL" id="MUJZ01049517">
    <property type="protein sequence ID" value="OTF73909.1"/>
    <property type="molecule type" value="Genomic_DNA"/>
</dbReference>
<dbReference type="Gene3D" id="1.20.1070.10">
    <property type="entry name" value="Rhodopsin 7-helix transmembrane proteins"/>
    <property type="match status" value="1"/>
</dbReference>
<feature type="compositionally biased region" description="Polar residues" evidence="9">
    <location>
        <begin position="256"/>
        <end position="266"/>
    </location>
</feature>
<dbReference type="AlphaFoldDB" id="A0A1Y3AZE1"/>
<feature type="compositionally biased region" description="Low complexity" evidence="9">
    <location>
        <begin position="267"/>
        <end position="286"/>
    </location>
</feature>
<evidence type="ECO:0000256" key="1">
    <source>
        <dbReference type="ARBA" id="ARBA00004141"/>
    </source>
</evidence>
<feature type="non-terminal residue" evidence="12">
    <location>
        <position position="1"/>
    </location>
</feature>
<comment type="similarity">
    <text evidence="2">Belongs to the G-protein coupled receptor 1 family.</text>
</comment>
<keyword evidence="7" id="KW-0675">Receptor</keyword>
<organism evidence="12 13">
    <name type="scientific">Euroglyphus maynei</name>
    <name type="common">Mayne's house dust mite</name>
    <dbReference type="NCBI Taxonomy" id="6958"/>
    <lineage>
        <taxon>Eukaryota</taxon>
        <taxon>Metazoa</taxon>
        <taxon>Ecdysozoa</taxon>
        <taxon>Arthropoda</taxon>
        <taxon>Chelicerata</taxon>
        <taxon>Arachnida</taxon>
        <taxon>Acari</taxon>
        <taxon>Acariformes</taxon>
        <taxon>Sarcoptiformes</taxon>
        <taxon>Astigmata</taxon>
        <taxon>Psoroptidia</taxon>
        <taxon>Analgoidea</taxon>
        <taxon>Pyroglyphidae</taxon>
        <taxon>Pyroglyphinae</taxon>
        <taxon>Euroglyphus</taxon>
    </lineage>
</organism>
<sequence length="463" mass="54035">FYGIYYPFNNGFSHLVRRYVIVFIWLFSLTISSPWLIFFDVHTIDNQVMCHEHWPEEWTSNFYFLFVNFGLQYLLPVLIIIFFYILLYVKISRRQLPLNIGNGGDCHEKNVQNNDSSIDKMNSRIVKKSRLKVLKMLITIVSVFVLSWLPLYVIFCFLKFSQIDENSFKGVVIIGLTPLAQWLGAANSCINPILYFFFNPKFRSYLQKSMTKNCSKQKYRNHRGLNYLYKNDTNYLMNRNRENLIIIAPTTPTSLELNNSSNKPQASPNIFNSSSSSSLSKINVKNNNDDQNRNTIIAYNENKSDHKHETLLLSQRSHTNYLDSPESNKMDEINAKIHPIIHLKCDVDSVPTPTKAAITILKLQQQMFEQIKAFIIRIMITGKDQQFDEINCDHYVNQPDNDSDYHDTIITLNNCYHHTDIGKQMTINNVDPILHYRYNQNNLKIISSNCFIKISTMNHETSV</sequence>
<dbReference type="InterPro" id="IPR017452">
    <property type="entry name" value="GPCR_Rhodpsn_7TM"/>
</dbReference>
<evidence type="ECO:0000259" key="11">
    <source>
        <dbReference type="PROSITE" id="PS50262"/>
    </source>
</evidence>
<dbReference type="PROSITE" id="PS50262">
    <property type="entry name" value="G_PROTEIN_RECEP_F1_2"/>
    <property type="match status" value="1"/>
</dbReference>
<dbReference type="GO" id="GO:0005886">
    <property type="term" value="C:plasma membrane"/>
    <property type="evidence" value="ECO:0007669"/>
    <property type="project" value="TreeGrafter"/>
</dbReference>
<keyword evidence="4 10" id="KW-1133">Transmembrane helix</keyword>
<dbReference type="OrthoDB" id="5975505at2759"/>
<dbReference type="PANTHER" id="PTHR45695:SF22">
    <property type="entry name" value="G-PROTEIN COUPLED RECEPTORS FAMILY 1 PROFILE DOMAIN-CONTAINING PROTEIN"/>
    <property type="match status" value="1"/>
</dbReference>
<dbReference type="Proteomes" id="UP000194236">
    <property type="component" value="Unassembled WGS sequence"/>
</dbReference>